<evidence type="ECO:0000313" key="1">
    <source>
        <dbReference type="EMBL" id="MCI75349.1"/>
    </source>
</evidence>
<sequence length="50" mass="5949">MGRNENTYSFRFEIVWLKEDDIEEVVEDGWGREREADVTNKVARCADKLK</sequence>
<name>A0A392UNX7_9FABA</name>
<feature type="non-terminal residue" evidence="1">
    <location>
        <position position="50"/>
    </location>
</feature>
<proteinExistence type="predicted"/>
<dbReference type="AlphaFoldDB" id="A0A392UNX7"/>
<reference evidence="1 2" key="1">
    <citation type="journal article" date="2018" name="Front. Plant Sci.">
        <title>Red Clover (Trifolium pratense) and Zigzag Clover (T. medium) - A Picture of Genomic Similarities and Differences.</title>
        <authorList>
            <person name="Dluhosova J."/>
            <person name="Istvanek J."/>
            <person name="Nedelnik J."/>
            <person name="Repkova J."/>
        </authorList>
    </citation>
    <scope>NUCLEOTIDE SEQUENCE [LARGE SCALE GENOMIC DNA]</scope>
    <source>
        <strain evidence="2">cv. 10/8</strain>
        <tissue evidence="1">Leaf</tissue>
    </source>
</reference>
<organism evidence="1 2">
    <name type="scientific">Trifolium medium</name>
    <dbReference type="NCBI Taxonomy" id="97028"/>
    <lineage>
        <taxon>Eukaryota</taxon>
        <taxon>Viridiplantae</taxon>
        <taxon>Streptophyta</taxon>
        <taxon>Embryophyta</taxon>
        <taxon>Tracheophyta</taxon>
        <taxon>Spermatophyta</taxon>
        <taxon>Magnoliopsida</taxon>
        <taxon>eudicotyledons</taxon>
        <taxon>Gunneridae</taxon>
        <taxon>Pentapetalae</taxon>
        <taxon>rosids</taxon>
        <taxon>fabids</taxon>
        <taxon>Fabales</taxon>
        <taxon>Fabaceae</taxon>
        <taxon>Papilionoideae</taxon>
        <taxon>50 kb inversion clade</taxon>
        <taxon>NPAAA clade</taxon>
        <taxon>Hologalegina</taxon>
        <taxon>IRL clade</taxon>
        <taxon>Trifolieae</taxon>
        <taxon>Trifolium</taxon>
    </lineage>
</organism>
<evidence type="ECO:0000313" key="2">
    <source>
        <dbReference type="Proteomes" id="UP000265520"/>
    </source>
</evidence>
<protein>
    <submittedName>
        <fullName evidence="1">Uncharacterized protein</fullName>
    </submittedName>
</protein>
<comment type="caution">
    <text evidence="1">The sequence shown here is derived from an EMBL/GenBank/DDBJ whole genome shotgun (WGS) entry which is preliminary data.</text>
</comment>
<dbReference type="Proteomes" id="UP000265520">
    <property type="component" value="Unassembled WGS sequence"/>
</dbReference>
<keyword evidence="2" id="KW-1185">Reference proteome</keyword>
<dbReference type="EMBL" id="LXQA010880758">
    <property type="protein sequence ID" value="MCI75349.1"/>
    <property type="molecule type" value="Genomic_DNA"/>
</dbReference>
<accession>A0A392UNX7</accession>